<evidence type="ECO:0000259" key="2">
    <source>
        <dbReference type="Pfam" id="PF13700"/>
    </source>
</evidence>
<dbReference type="InterPro" id="IPR025296">
    <property type="entry name" value="DUF4158"/>
</dbReference>
<accession>A0ABV9EDJ7</accession>
<feature type="domain" description="DUF4158" evidence="2">
    <location>
        <begin position="6"/>
        <end position="96"/>
    </location>
</feature>
<name>A0ABV9EDJ7_9ACTN</name>
<dbReference type="Pfam" id="PF13700">
    <property type="entry name" value="DUF4158"/>
    <property type="match status" value="1"/>
</dbReference>
<keyword evidence="4" id="KW-1185">Reference proteome</keyword>
<feature type="region of interest" description="Disordered" evidence="1">
    <location>
        <begin position="91"/>
        <end position="112"/>
    </location>
</feature>
<evidence type="ECO:0000256" key="1">
    <source>
        <dbReference type="SAM" id="MobiDB-lite"/>
    </source>
</evidence>
<evidence type="ECO:0000313" key="4">
    <source>
        <dbReference type="Proteomes" id="UP001595891"/>
    </source>
</evidence>
<gene>
    <name evidence="3" type="ORF">ACFO8L_16015</name>
</gene>
<comment type="caution">
    <text evidence="3">The sequence shown here is derived from an EMBL/GenBank/DDBJ whole genome shotgun (WGS) entry which is preliminary data.</text>
</comment>
<dbReference type="Proteomes" id="UP001595891">
    <property type="component" value="Unassembled WGS sequence"/>
</dbReference>
<organism evidence="3 4">
    <name type="scientific">Sphaerisporangium corydalis</name>
    <dbReference type="NCBI Taxonomy" id="1441875"/>
    <lineage>
        <taxon>Bacteria</taxon>
        <taxon>Bacillati</taxon>
        <taxon>Actinomycetota</taxon>
        <taxon>Actinomycetes</taxon>
        <taxon>Streptosporangiales</taxon>
        <taxon>Streptosporangiaceae</taxon>
        <taxon>Sphaerisporangium</taxon>
    </lineage>
</organism>
<sequence>MRAEWEPDELIGSWTLVEGDWKLIRNKSGATRLGFALLLKFYELEGRFPDGPQAVPLVAVDYVASLVKVDAGEFAKYRWTGRTIEYHRKQIRGRSGRGRRRRRMRTGGHGGWRRRCAPRRRVAGGLLRRCAADAGARMWSRRRPARWSGWWGRAFPSSRWRSRRAWWAHWGRWCAAGCRICWTVRMCWRS</sequence>
<protein>
    <submittedName>
        <fullName evidence="3">DUF4158 domain-containing protein</fullName>
    </submittedName>
</protein>
<dbReference type="RefSeq" id="WP_262840518.1">
    <property type="nucleotide sequence ID" value="NZ_JBHSFN010000009.1"/>
</dbReference>
<dbReference type="EMBL" id="JBHSFN010000009">
    <property type="protein sequence ID" value="MFC4587601.1"/>
    <property type="molecule type" value="Genomic_DNA"/>
</dbReference>
<reference evidence="4" key="1">
    <citation type="journal article" date="2019" name="Int. J. Syst. Evol. Microbiol.">
        <title>The Global Catalogue of Microorganisms (GCM) 10K type strain sequencing project: providing services to taxonomists for standard genome sequencing and annotation.</title>
        <authorList>
            <consortium name="The Broad Institute Genomics Platform"/>
            <consortium name="The Broad Institute Genome Sequencing Center for Infectious Disease"/>
            <person name="Wu L."/>
            <person name="Ma J."/>
        </authorList>
    </citation>
    <scope>NUCLEOTIDE SEQUENCE [LARGE SCALE GENOMIC DNA]</scope>
    <source>
        <strain evidence="4">CCUG 49560</strain>
    </source>
</reference>
<proteinExistence type="predicted"/>
<evidence type="ECO:0000313" key="3">
    <source>
        <dbReference type="EMBL" id="MFC4587601.1"/>
    </source>
</evidence>